<dbReference type="AlphaFoldDB" id="A0AAN5CWT7"/>
<feature type="non-terminal residue" evidence="1">
    <location>
        <position position="1"/>
    </location>
</feature>
<reference evidence="2" key="1">
    <citation type="submission" date="2022-10" db="EMBL/GenBank/DDBJ databases">
        <title>Genome assembly of Pristionchus species.</title>
        <authorList>
            <person name="Yoshida K."/>
            <person name="Sommer R.J."/>
        </authorList>
    </citation>
    <scope>NUCLEOTIDE SEQUENCE [LARGE SCALE GENOMIC DNA]</scope>
    <source>
        <strain evidence="2">RS5460</strain>
    </source>
</reference>
<dbReference type="EMBL" id="BTRK01000005">
    <property type="protein sequence ID" value="GMR52268.1"/>
    <property type="molecule type" value="Genomic_DNA"/>
</dbReference>
<evidence type="ECO:0000313" key="1">
    <source>
        <dbReference type="EMBL" id="GMR52268.1"/>
    </source>
</evidence>
<protein>
    <submittedName>
        <fullName evidence="1">Uncharacterized protein</fullName>
    </submittedName>
</protein>
<gene>
    <name evidence="1" type="ORF">PMAYCL1PPCAC_22463</name>
</gene>
<comment type="caution">
    <text evidence="1">The sequence shown here is derived from an EMBL/GenBank/DDBJ whole genome shotgun (WGS) entry which is preliminary data.</text>
</comment>
<evidence type="ECO:0000313" key="2">
    <source>
        <dbReference type="Proteomes" id="UP001328107"/>
    </source>
</evidence>
<dbReference type="Proteomes" id="UP001328107">
    <property type="component" value="Unassembled WGS sequence"/>
</dbReference>
<keyword evidence="2" id="KW-1185">Reference proteome</keyword>
<name>A0AAN5CWT7_9BILA</name>
<organism evidence="1 2">
    <name type="scientific">Pristionchus mayeri</name>
    <dbReference type="NCBI Taxonomy" id="1317129"/>
    <lineage>
        <taxon>Eukaryota</taxon>
        <taxon>Metazoa</taxon>
        <taxon>Ecdysozoa</taxon>
        <taxon>Nematoda</taxon>
        <taxon>Chromadorea</taxon>
        <taxon>Rhabditida</taxon>
        <taxon>Rhabditina</taxon>
        <taxon>Diplogasteromorpha</taxon>
        <taxon>Diplogasteroidea</taxon>
        <taxon>Neodiplogasteridae</taxon>
        <taxon>Pristionchus</taxon>
    </lineage>
</organism>
<proteinExistence type="predicted"/>
<accession>A0AAN5CWT7</accession>
<feature type="non-terminal residue" evidence="1">
    <location>
        <position position="87"/>
    </location>
</feature>
<sequence length="87" mass="9844">SEIFDGGSLKESLKLLKESHQVFDDLTIDSPDQSFEQSFDSDEDETQMESIRRFHLGGAAAKVTPFKDLTDHVHMDLLSNVNCEDRV</sequence>